<evidence type="ECO:0000256" key="11">
    <source>
        <dbReference type="ARBA" id="ARBA00023004"/>
    </source>
</evidence>
<keyword evidence="10" id="KW-0093">Biotin biosynthesis</keyword>
<dbReference type="Proteomes" id="UP000001471">
    <property type="component" value="Unassembled WGS sequence"/>
</dbReference>
<dbReference type="PANTHER" id="PTHR22976:SF2">
    <property type="entry name" value="BIOTIN SYNTHASE, MITOCHONDRIAL"/>
    <property type="match status" value="1"/>
</dbReference>
<evidence type="ECO:0000256" key="5">
    <source>
        <dbReference type="ARBA" id="ARBA00022485"/>
    </source>
</evidence>
<evidence type="ECO:0000256" key="4">
    <source>
        <dbReference type="ARBA" id="ARBA00012236"/>
    </source>
</evidence>
<dbReference type="UniPathway" id="UPA00078">
    <property type="reaction ID" value="UER00162"/>
</dbReference>
<dbReference type="GO" id="GO:0004076">
    <property type="term" value="F:biotin synthase activity"/>
    <property type="evidence" value="ECO:0007669"/>
    <property type="project" value="UniProtKB-EC"/>
</dbReference>
<evidence type="ECO:0000256" key="6">
    <source>
        <dbReference type="ARBA" id="ARBA00022679"/>
    </source>
</evidence>
<dbReference type="NCBIfam" id="TIGR00433">
    <property type="entry name" value="bioB"/>
    <property type="match status" value="1"/>
</dbReference>
<dbReference type="InterPro" id="IPR024177">
    <property type="entry name" value="Biotin_synthase"/>
</dbReference>
<comment type="similarity">
    <text evidence="3">Belongs to the radical SAM superfamily. Biotin synthase family.</text>
</comment>
<dbReference type="SUPFAM" id="SSF53383">
    <property type="entry name" value="PLP-dependent transferases"/>
    <property type="match status" value="1"/>
</dbReference>
<dbReference type="InterPro" id="IPR010722">
    <property type="entry name" value="BATS_dom"/>
</dbReference>
<evidence type="ECO:0000256" key="10">
    <source>
        <dbReference type="ARBA" id="ARBA00022756"/>
    </source>
</evidence>
<dbReference type="Pfam" id="PF06968">
    <property type="entry name" value="BATS"/>
    <property type="match status" value="1"/>
</dbReference>
<keyword evidence="5" id="KW-0004">4Fe-4S</keyword>
<reference evidence="17" key="1">
    <citation type="journal article" date="2013" name="G3 (Bethesda)">
        <title>Comparative genomics of a plant-pathogenic fungus, Pyrenophora tritici-repentis, reveals transduplication and the impact of repeat elements on pathogenicity and population divergence.</title>
        <authorList>
            <person name="Manning V.A."/>
            <person name="Pandelova I."/>
            <person name="Dhillon B."/>
            <person name="Wilhelm L.J."/>
            <person name="Goodwin S.B."/>
            <person name="Berlin A.M."/>
            <person name="Figueroa M."/>
            <person name="Freitag M."/>
            <person name="Hane J.K."/>
            <person name="Henrissat B."/>
            <person name="Holman W.H."/>
            <person name="Kodira C.D."/>
            <person name="Martin J."/>
            <person name="Oliver R.P."/>
            <person name="Robbertse B."/>
            <person name="Schackwitz W."/>
            <person name="Schwartz D.C."/>
            <person name="Spatafora J.W."/>
            <person name="Turgeon B.G."/>
            <person name="Yandava C."/>
            <person name="Young S."/>
            <person name="Zhou S."/>
            <person name="Zeng Q."/>
            <person name="Grigoriev I.V."/>
            <person name="Ma L.-J."/>
            <person name="Ciuffetti L.M."/>
        </authorList>
    </citation>
    <scope>NUCLEOTIDE SEQUENCE [LARGE SCALE GENOMIC DNA]</scope>
    <source>
        <strain evidence="17">Pt-1C-BFP</strain>
    </source>
</reference>
<proteinExistence type="inferred from homology"/>
<dbReference type="eggNOG" id="KOG1359">
    <property type="taxonomic scope" value="Eukaryota"/>
</dbReference>
<name>B2VRN7_PYRTR</name>
<comment type="pathway">
    <text evidence="2">Cofactor biosynthesis; biotin biosynthesis; biotin from 7,8-diaminononanoate: step 2/2.</text>
</comment>
<dbReference type="InterPro" id="IPR006638">
    <property type="entry name" value="Elp3/MiaA/NifB-like_rSAM"/>
</dbReference>
<evidence type="ECO:0000313" key="16">
    <source>
        <dbReference type="EMBL" id="EDU39587.1"/>
    </source>
</evidence>
<dbReference type="FunFam" id="3.20.20.70:FF:000011">
    <property type="entry name" value="Biotin synthase"/>
    <property type="match status" value="1"/>
</dbReference>
<dbReference type="InterPro" id="IPR015424">
    <property type="entry name" value="PyrdxlP-dep_Trfase"/>
</dbReference>
<dbReference type="Gene3D" id="3.90.1150.10">
    <property type="entry name" value="Aspartate Aminotransferase, domain 1"/>
    <property type="match status" value="1"/>
</dbReference>
<dbReference type="eggNOG" id="KOG2900">
    <property type="taxonomic scope" value="Eukaryota"/>
</dbReference>
<dbReference type="InParanoid" id="B2VRN7"/>
<keyword evidence="13" id="KW-0496">Mitochondrion</keyword>
<dbReference type="AlphaFoldDB" id="B2VRN7"/>
<organism evidence="16 17">
    <name type="scientific">Pyrenophora tritici-repentis (strain Pt-1C-BFP)</name>
    <name type="common">Wheat tan spot fungus</name>
    <name type="synonym">Drechslera tritici-repentis</name>
    <dbReference type="NCBI Taxonomy" id="426418"/>
    <lineage>
        <taxon>Eukaryota</taxon>
        <taxon>Fungi</taxon>
        <taxon>Dikarya</taxon>
        <taxon>Ascomycota</taxon>
        <taxon>Pezizomycotina</taxon>
        <taxon>Dothideomycetes</taxon>
        <taxon>Pleosporomycetidae</taxon>
        <taxon>Pleosporales</taxon>
        <taxon>Pleosporineae</taxon>
        <taxon>Pleosporaceae</taxon>
        <taxon>Pyrenophora</taxon>
    </lineage>
</organism>
<evidence type="ECO:0000256" key="12">
    <source>
        <dbReference type="ARBA" id="ARBA00023014"/>
    </source>
</evidence>
<evidence type="ECO:0000256" key="7">
    <source>
        <dbReference type="ARBA" id="ARBA00022691"/>
    </source>
</evidence>
<dbReference type="PROSITE" id="PS51918">
    <property type="entry name" value="RADICAL_SAM"/>
    <property type="match status" value="1"/>
</dbReference>
<evidence type="ECO:0000256" key="14">
    <source>
        <dbReference type="ARBA" id="ARBA00034078"/>
    </source>
</evidence>
<dbReference type="SFLD" id="SFLDG01060">
    <property type="entry name" value="BATS_domain_containing"/>
    <property type="match status" value="1"/>
</dbReference>
<keyword evidence="11" id="KW-0408">Iron</keyword>
<dbReference type="GO" id="GO:0009102">
    <property type="term" value="P:biotin biosynthetic process"/>
    <property type="evidence" value="ECO:0007669"/>
    <property type="project" value="UniProtKB-UniPathway"/>
</dbReference>
<dbReference type="CDD" id="cd01335">
    <property type="entry name" value="Radical_SAM"/>
    <property type="match status" value="1"/>
</dbReference>
<comment type="cofactor">
    <cofactor evidence="14">
        <name>[2Fe-2S] cluster</name>
        <dbReference type="ChEBI" id="CHEBI:190135"/>
    </cofactor>
</comment>
<dbReference type="EMBL" id="DS231615">
    <property type="protein sequence ID" value="EDU39587.1"/>
    <property type="molecule type" value="Genomic_DNA"/>
</dbReference>
<dbReference type="SFLD" id="SFLDG01278">
    <property type="entry name" value="biotin_synthase_like"/>
    <property type="match status" value="1"/>
</dbReference>
<dbReference type="SFLD" id="SFLDF00272">
    <property type="entry name" value="biotin_synthase"/>
    <property type="match status" value="1"/>
</dbReference>
<evidence type="ECO:0000256" key="8">
    <source>
        <dbReference type="ARBA" id="ARBA00022714"/>
    </source>
</evidence>
<dbReference type="InterPro" id="IPR013785">
    <property type="entry name" value="Aldolase_TIM"/>
</dbReference>
<dbReference type="OrthoDB" id="2414104at2759"/>
<comment type="cofactor">
    <cofactor evidence="1">
        <name>[4Fe-4S] cluster</name>
        <dbReference type="ChEBI" id="CHEBI:49883"/>
    </cofactor>
</comment>
<dbReference type="SUPFAM" id="SSF102114">
    <property type="entry name" value="Radical SAM enzymes"/>
    <property type="match status" value="1"/>
</dbReference>
<dbReference type="GO" id="GO:0046872">
    <property type="term" value="F:metal ion binding"/>
    <property type="evidence" value="ECO:0007669"/>
    <property type="project" value="UniProtKB-KW"/>
</dbReference>
<keyword evidence="7" id="KW-0949">S-adenosyl-L-methionine</keyword>
<dbReference type="KEGG" id="ptrr:6340206"/>
<keyword evidence="12" id="KW-0411">Iron-sulfur</keyword>
<dbReference type="InterPro" id="IPR058240">
    <property type="entry name" value="rSAM_sf"/>
</dbReference>
<evidence type="ECO:0000256" key="13">
    <source>
        <dbReference type="ARBA" id="ARBA00023128"/>
    </source>
</evidence>
<dbReference type="Pfam" id="PF00155">
    <property type="entry name" value="Aminotran_1_2"/>
    <property type="match status" value="1"/>
</dbReference>
<dbReference type="InterPro" id="IPR002684">
    <property type="entry name" value="Biotin_synth/BioAB"/>
</dbReference>
<dbReference type="SFLD" id="SFLDS00029">
    <property type="entry name" value="Radical_SAM"/>
    <property type="match status" value="1"/>
</dbReference>
<dbReference type="GO" id="GO:0051539">
    <property type="term" value="F:4 iron, 4 sulfur cluster binding"/>
    <property type="evidence" value="ECO:0007669"/>
    <property type="project" value="UniProtKB-KW"/>
</dbReference>
<dbReference type="SMART" id="SM00876">
    <property type="entry name" value="BATS"/>
    <property type="match status" value="1"/>
</dbReference>
<evidence type="ECO:0000256" key="2">
    <source>
        <dbReference type="ARBA" id="ARBA00004942"/>
    </source>
</evidence>
<protein>
    <recommendedName>
        <fullName evidence="4">biotin synthase</fullName>
        <ecNumber evidence="4">2.8.1.6</ecNumber>
    </recommendedName>
</protein>
<accession>B2VRN7</accession>
<gene>
    <name evidence="16" type="ORF">PTRG_00149</name>
</gene>
<dbReference type="HAMAP" id="MF_01694">
    <property type="entry name" value="BioB"/>
    <property type="match status" value="1"/>
</dbReference>
<keyword evidence="9" id="KW-0479">Metal-binding</keyword>
<dbReference type="Gene3D" id="3.40.640.10">
    <property type="entry name" value="Type I PLP-dependent aspartate aminotransferase-like (Major domain)"/>
    <property type="match status" value="1"/>
</dbReference>
<dbReference type="GeneID" id="6340206"/>
<evidence type="ECO:0000256" key="3">
    <source>
        <dbReference type="ARBA" id="ARBA00010765"/>
    </source>
</evidence>
<dbReference type="InterPro" id="IPR004839">
    <property type="entry name" value="Aminotransferase_I/II_large"/>
</dbReference>
<evidence type="ECO:0000256" key="9">
    <source>
        <dbReference type="ARBA" id="ARBA00022723"/>
    </source>
</evidence>
<dbReference type="HOGENOM" id="CLU_364137_0_0_1"/>
<keyword evidence="6" id="KW-0808">Transferase</keyword>
<evidence type="ECO:0000256" key="1">
    <source>
        <dbReference type="ARBA" id="ARBA00001966"/>
    </source>
</evidence>
<dbReference type="GO" id="GO:0005739">
    <property type="term" value="C:mitochondrion"/>
    <property type="evidence" value="ECO:0007669"/>
    <property type="project" value="TreeGrafter"/>
</dbReference>
<dbReference type="PANTHER" id="PTHR22976">
    <property type="entry name" value="BIOTIN SYNTHASE"/>
    <property type="match status" value="1"/>
</dbReference>
<dbReference type="GO" id="GO:0030170">
    <property type="term" value="F:pyridoxal phosphate binding"/>
    <property type="evidence" value="ECO:0007669"/>
    <property type="project" value="InterPro"/>
</dbReference>
<dbReference type="EC" id="2.8.1.6" evidence="4"/>
<dbReference type="Gene3D" id="3.20.20.70">
    <property type="entry name" value="Aldolase class I"/>
    <property type="match status" value="1"/>
</dbReference>
<dbReference type="GO" id="GO:0051537">
    <property type="term" value="F:2 iron, 2 sulfur cluster binding"/>
    <property type="evidence" value="ECO:0007669"/>
    <property type="project" value="UniProtKB-KW"/>
</dbReference>
<keyword evidence="8" id="KW-0001">2Fe-2S</keyword>
<sequence length="767" mass="83504">MGHAGLESRLRDLLDRRQVNSTLRNLTLPKSNQVDFSSNDFLSLSTSPQLKSLFLEELQKDLPLGSGGSRLLDGNSNYAEELERDIAAFHGAEAGLLFNSGFDANAGFFACVPQPGDVIVYDELVHASVHDGMRLSRAGDRLSFKHNSVSSLRGILTRLRDGKSSVFVTVESIYSMDGDVCPLRDVVDVVEEVLGLRGYVVVDEAHSTGVLGLNGRGLVCELGLEHRIFARLHTFGKAIAANGAILLGSSILRHYLINYARPLIYTTFLSYPSLALIRSSYTLLKSGQSVPLQAQLHQLTQTLYTHLNGLQEVSNAARQTLRIPSACPQSPIFAVQLEKPKALAIFLQSRGMMVRAVVTPTVPAGTDRIRICLHSGNTVAEVEKLVEALGACTVLDTPVDPGTQQLRKTSVFEKALNANAPRTTWTKEEITEVYNTSLIDLTHAAATVHRRFHDPAAIQMCTLFNIKTGGCSEDCSYCAQSSRYDTGLKATKLSSVDSVLEAARIAKENGSSRFCMGAAWRDMRGRKTNLKNIKEMIKGVRGMGMEACVTLGMVDAAQAKELKEAGLTAYNHNVDTSREHYLTVITTRSYDERLNTIKNVQEAGIHVCTGGILGLGEKARDHVGLIHTVATLPAHPESFPVNALVPIKGTPLGETQAISFDAILRTIATARLVMPATIIRLAAGRHTMREEKQILCFQAGANAVFTGEKMLTTACNGWEEDKAMFNRWGLRPMKMEETIGEKRMPGQDEAEAVVAAAEAEATVQVLG</sequence>
<dbReference type="STRING" id="426418.B2VRN7"/>
<dbReference type="InterPro" id="IPR015422">
    <property type="entry name" value="PyrdxlP-dep_Trfase_small"/>
</dbReference>
<dbReference type="SMART" id="SM00729">
    <property type="entry name" value="Elp3"/>
    <property type="match status" value="1"/>
</dbReference>
<feature type="domain" description="Radical SAM core" evidence="15">
    <location>
        <begin position="456"/>
        <end position="685"/>
    </location>
</feature>
<dbReference type="InterPro" id="IPR015421">
    <property type="entry name" value="PyrdxlP-dep_Trfase_major"/>
</dbReference>
<evidence type="ECO:0000259" key="15">
    <source>
        <dbReference type="PROSITE" id="PS51918"/>
    </source>
</evidence>
<evidence type="ECO:0000313" key="17">
    <source>
        <dbReference type="Proteomes" id="UP000001471"/>
    </source>
</evidence>
<dbReference type="InterPro" id="IPR007197">
    <property type="entry name" value="rSAM"/>
</dbReference>
<dbReference type="Pfam" id="PF04055">
    <property type="entry name" value="Radical_SAM"/>
    <property type="match status" value="1"/>
</dbReference>